<evidence type="ECO:0000313" key="2">
    <source>
        <dbReference type="EMBL" id="KLN61851.1"/>
    </source>
</evidence>
<dbReference type="InterPro" id="IPR011008">
    <property type="entry name" value="Dimeric_a/b-barrel"/>
</dbReference>
<dbReference type="STRING" id="1489064.WH96_06080"/>
<organism evidence="2 3">
    <name type="scientific">Kiloniella spongiae</name>
    <dbReference type="NCBI Taxonomy" id="1489064"/>
    <lineage>
        <taxon>Bacteria</taxon>
        <taxon>Pseudomonadati</taxon>
        <taxon>Pseudomonadota</taxon>
        <taxon>Alphaproteobacteria</taxon>
        <taxon>Rhodospirillales</taxon>
        <taxon>Kiloniellaceae</taxon>
        <taxon>Kiloniella</taxon>
    </lineage>
</organism>
<comment type="caution">
    <text evidence="2">The sequence shown here is derived from an EMBL/GenBank/DDBJ whole genome shotgun (WGS) entry which is preliminary data.</text>
</comment>
<dbReference type="AlphaFoldDB" id="A0A0H2MI27"/>
<evidence type="ECO:0000313" key="3">
    <source>
        <dbReference type="Proteomes" id="UP000035444"/>
    </source>
</evidence>
<dbReference type="OrthoDB" id="120886at2"/>
<keyword evidence="3" id="KW-1185">Reference proteome</keyword>
<dbReference type="Pfam" id="PF03992">
    <property type="entry name" value="ABM"/>
    <property type="match status" value="1"/>
</dbReference>
<gene>
    <name evidence="2" type="ORF">WH96_06080</name>
</gene>
<dbReference type="InterPro" id="IPR007138">
    <property type="entry name" value="ABM_dom"/>
</dbReference>
<name>A0A0H2MI27_9PROT</name>
<dbReference type="SUPFAM" id="SSF54909">
    <property type="entry name" value="Dimeric alpha+beta barrel"/>
    <property type="match status" value="1"/>
</dbReference>
<protein>
    <recommendedName>
        <fullName evidence="1">ABM domain-containing protein</fullName>
    </recommendedName>
</protein>
<dbReference type="EMBL" id="LAQL01000003">
    <property type="protein sequence ID" value="KLN61851.1"/>
    <property type="molecule type" value="Genomic_DNA"/>
</dbReference>
<evidence type="ECO:0000259" key="1">
    <source>
        <dbReference type="Pfam" id="PF03992"/>
    </source>
</evidence>
<feature type="domain" description="ABM" evidence="1">
    <location>
        <begin position="40"/>
        <end position="73"/>
    </location>
</feature>
<dbReference type="Proteomes" id="UP000035444">
    <property type="component" value="Unassembled WGS sequence"/>
</dbReference>
<accession>A0A0H2MI27</accession>
<sequence length="108" mass="12988">MPEQSYCYIWEFIVKEGANSHFEDFYGSEGDWVQLFTMGAGYIRTELVQDQTDPQRYLTVDYWVTEEDFHEFKKIFSQEYRDLDQECETLTLKERKIGEFANLNTAFH</sequence>
<dbReference type="RefSeq" id="WP_047763188.1">
    <property type="nucleotide sequence ID" value="NZ_LAQL01000003.1"/>
</dbReference>
<reference evidence="2 3" key="1">
    <citation type="submission" date="2015-03" db="EMBL/GenBank/DDBJ databases">
        <title>Genome Sequence of Kiloniella spongiae MEBiC09566, isolated from a marine sponge.</title>
        <authorList>
            <person name="Shao Z."/>
            <person name="Wang L."/>
            <person name="Li X."/>
        </authorList>
    </citation>
    <scope>NUCLEOTIDE SEQUENCE [LARGE SCALE GENOMIC DNA]</scope>
    <source>
        <strain evidence="2 3">MEBiC09566</strain>
    </source>
</reference>
<proteinExistence type="predicted"/>
<dbReference type="Gene3D" id="3.30.70.100">
    <property type="match status" value="1"/>
</dbReference>